<dbReference type="Gene3D" id="3.10.350.10">
    <property type="entry name" value="LysM domain"/>
    <property type="match status" value="1"/>
</dbReference>
<keyword evidence="3" id="KW-0472">Membrane</keyword>
<dbReference type="EMBL" id="PRDL01000001">
    <property type="protein sequence ID" value="MBE8717655.1"/>
    <property type="molecule type" value="Genomic_DNA"/>
</dbReference>
<feature type="region of interest" description="Disordered" evidence="2">
    <location>
        <begin position="270"/>
        <end position="330"/>
    </location>
</feature>
<feature type="transmembrane region" description="Helical" evidence="3">
    <location>
        <begin position="454"/>
        <end position="473"/>
    </location>
</feature>
<dbReference type="InterPro" id="IPR020011">
    <property type="entry name" value="FimV_C"/>
</dbReference>
<feature type="chain" id="PRO_5038024298" evidence="4">
    <location>
        <begin position="24"/>
        <end position="1055"/>
    </location>
</feature>
<evidence type="ECO:0000256" key="4">
    <source>
        <dbReference type="SAM" id="SignalP"/>
    </source>
</evidence>
<dbReference type="InterPro" id="IPR057840">
    <property type="entry name" value="FimV_N"/>
</dbReference>
<feature type="compositionally biased region" description="Acidic residues" evidence="2">
    <location>
        <begin position="946"/>
        <end position="961"/>
    </location>
</feature>
<dbReference type="RefSeq" id="WP_193909617.1">
    <property type="nucleotide sequence ID" value="NZ_PRDL01000001.1"/>
</dbReference>
<dbReference type="InterPro" id="IPR036779">
    <property type="entry name" value="LysM_dom_sf"/>
</dbReference>
<dbReference type="InterPro" id="IPR020012">
    <property type="entry name" value="LysM_FimV"/>
</dbReference>
<feature type="region of interest" description="Disordered" evidence="2">
    <location>
        <begin position="933"/>
        <end position="972"/>
    </location>
</feature>
<reference evidence="6" key="1">
    <citation type="submission" date="2018-07" db="EMBL/GenBank/DDBJ databases">
        <title>Genome assembly of strain Ka43.</title>
        <authorList>
            <person name="Kukolya J."/>
            <person name="Nagy I."/>
            <person name="Horvath B."/>
            <person name="Toth A."/>
        </authorList>
    </citation>
    <scope>NUCLEOTIDE SEQUENCE</scope>
    <source>
        <strain evidence="6">KB43</strain>
    </source>
</reference>
<accession>A0A928V2P1</accession>
<keyword evidence="7" id="KW-1185">Reference proteome</keyword>
<dbReference type="NCBIfam" id="TIGR03505">
    <property type="entry name" value="FimV_core"/>
    <property type="match status" value="1"/>
</dbReference>
<dbReference type="Pfam" id="PF25800">
    <property type="entry name" value="FimV_N"/>
    <property type="match status" value="1"/>
</dbReference>
<keyword evidence="3" id="KW-0812">Transmembrane</keyword>
<sequence length="1055" mass="113185">MHLRKLILAGGFACSLLSNPALALGLGEAQLNSKLNEPLKAEIKLLDTRGLSADQVLIALAAPADFERNGVERLYFYSEFEFEVLLDNPGGAIVKVSSRGPVREPFINFLVEARWPTGRLLREYTLLMDLPVFSETSASRSVVAATTQSSVAPASTARPADTVQPAAPAPVSRPVVEPTPQPAARRATAASSASGDNYRVDRNDTLWQIALEVRPDSSHSVHQTMLAIQRLNPDAFINGNINRLRSGQVLRVPSSDDIRSLSRGEAVNEVARQNQSWGDNTLGAPLSAARRDSAPASNNTGVTGSVRLATPGSGDSSVGQGSGDNTGRGRALEGELASSLEELDKAAAENQELTSRVRDLEEQIKTMERLVEVSNSQLRALQLGGAADGAEADQTTAAAATDDSALADDTATAPDVAAVAPAVSASSAAASSSQRAVVTTTPPQKSLLDSLFDYIHWIGAGLLALILLLLLLWKRRQDQQAQEPEVVDDSSIFVLPADTSSEINDEQAAEEALAADADALDVPDSGFEAETNDVVSEADIYIAYGKFDQAEDMLLKGLERDPESTEIRLKLLEVYSQQENAEKFDLHYARLIALASPMVLARATELREQIPGVGDFDLSEVPDEADDAALTAENDTDSLFDELFIDDANDPQEKSLLADNQPLTSDDDLSFDFDAELEALSEESLTDDKDLQNAASRYDLSFDAPVAPLADSAPEENELTFDFDLDDDPLEGDKPGLAATAAPTESLSELDDFSFDFDDLKEEEGTPALTDNALTDKDEDELFSEADLTLLDDAGPELDADKPVVAELSTEDALDDFSPDAEFDANAFDLEALDREINELEKEAGGSLSLTVNEADASLFDDADEEITLDAPAPQPEIVDEDDDELSLADEDLEALFKEMTPVADAPEEEEALFALDDELTEKSSLDDFNFEELEALSSSEPAVGSDDDFSFDELASEIESDSTYKPDAPLELDEPSPAFAETLAPASVDLSDDDLDAELDFLADADEVATKLDLARAYIDMGDPEGARDILAEVAQEGNEQQQAEASQLLDSIG</sequence>
<keyword evidence="1" id="KW-0175">Coiled coil</keyword>
<name>A0A928V2P1_9GAMM</name>
<evidence type="ECO:0000256" key="1">
    <source>
        <dbReference type="SAM" id="Coils"/>
    </source>
</evidence>
<dbReference type="InterPro" id="IPR011990">
    <property type="entry name" value="TPR-like_helical_dom_sf"/>
</dbReference>
<dbReference type="NCBIfam" id="TIGR03504">
    <property type="entry name" value="FimV_Cterm"/>
    <property type="match status" value="1"/>
</dbReference>
<dbReference type="Gene3D" id="1.20.58.2200">
    <property type="match status" value="1"/>
</dbReference>
<dbReference type="InterPro" id="IPR018392">
    <property type="entry name" value="LysM"/>
</dbReference>
<evidence type="ECO:0000256" key="2">
    <source>
        <dbReference type="SAM" id="MobiDB-lite"/>
    </source>
</evidence>
<comment type="caution">
    <text evidence="6">The sequence shown here is derived from an EMBL/GenBank/DDBJ whole genome shotgun (WGS) entry which is preliminary data.</text>
</comment>
<feature type="signal peptide" evidence="4">
    <location>
        <begin position="1"/>
        <end position="23"/>
    </location>
</feature>
<dbReference type="CDD" id="cd00118">
    <property type="entry name" value="LysM"/>
    <property type="match status" value="1"/>
</dbReference>
<keyword evidence="4" id="KW-0732">Signal</keyword>
<gene>
    <name evidence="6" type="ORF">C4F51_10700</name>
</gene>
<feature type="coiled-coil region" evidence="1">
    <location>
        <begin position="823"/>
        <end position="850"/>
    </location>
</feature>
<feature type="compositionally biased region" description="Low complexity" evidence="2">
    <location>
        <begin position="165"/>
        <end position="194"/>
    </location>
</feature>
<evidence type="ECO:0000313" key="7">
    <source>
        <dbReference type="Proteomes" id="UP000652567"/>
    </source>
</evidence>
<evidence type="ECO:0000259" key="5">
    <source>
        <dbReference type="Pfam" id="PF25800"/>
    </source>
</evidence>
<organism evidence="6 7">
    <name type="scientific">Cellvibrio polysaccharolyticus</name>
    <dbReference type="NCBI Taxonomy" id="2082724"/>
    <lineage>
        <taxon>Bacteria</taxon>
        <taxon>Pseudomonadati</taxon>
        <taxon>Pseudomonadota</taxon>
        <taxon>Gammaproteobacteria</taxon>
        <taxon>Cellvibrionales</taxon>
        <taxon>Cellvibrionaceae</taxon>
        <taxon>Cellvibrio</taxon>
    </lineage>
</organism>
<evidence type="ECO:0000256" key="3">
    <source>
        <dbReference type="SAM" id="Phobius"/>
    </source>
</evidence>
<evidence type="ECO:0000313" key="6">
    <source>
        <dbReference type="EMBL" id="MBE8717655.1"/>
    </source>
</evidence>
<dbReference type="InterPro" id="IPR038440">
    <property type="entry name" value="FimV_C_sf"/>
</dbReference>
<dbReference type="Proteomes" id="UP000652567">
    <property type="component" value="Unassembled WGS sequence"/>
</dbReference>
<feature type="coiled-coil region" evidence="1">
    <location>
        <begin position="336"/>
        <end position="377"/>
    </location>
</feature>
<dbReference type="AlphaFoldDB" id="A0A928V2P1"/>
<dbReference type="Gene3D" id="1.25.40.10">
    <property type="entry name" value="Tetratricopeptide repeat domain"/>
    <property type="match status" value="1"/>
</dbReference>
<keyword evidence="3" id="KW-1133">Transmembrane helix</keyword>
<feature type="region of interest" description="Disordered" evidence="2">
    <location>
        <begin position="149"/>
        <end position="197"/>
    </location>
</feature>
<proteinExistence type="predicted"/>
<protein>
    <submittedName>
        <fullName evidence="6">LysM peptidoglycan-binding domain-containing protein</fullName>
    </submittedName>
</protein>
<feature type="region of interest" description="Disordered" evidence="2">
    <location>
        <begin position="722"/>
        <end position="748"/>
    </location>
</feature>
<feature type="domain" description="FimV N-terminal" evidence="5">
    <location>
        <begin position="24"/>
        <end position="131"/>
    </location>
</feature>